<organism evidence="2 3">
    <name type="scientific">Liparis tanakae</name>
    <name type="common">Tanaka's snailfish</name>
    <dbReference type="NCBI Taxonomy" id="230148"/>
    <lineage>
        <taxon>Eukaryota</taxon>
        <taxon>Metazoa</taxon>
        <taxon>Chordata</taxon>
        <taxon>Craniata</taxon>
        <taxon>Vertebrata</taxon>
        <taxon>Euteleostomi</taxon>
        <taxon>Actinopterygii</taxon>
        <taxon>Neopterygii</taxon>
        <taxon>Teleostei</taxon>
        <taxon>Neoteleostei</taxon>
        <taxon>Acanthomorphata</taxon>
        <taxon>Eupercaria</taxon>
        <taxon>Perciformes</taxon>
        <taxon>Cottioidei</taxon>
        <taxon>Cottales</taxon>
        <taxon>Liparidae</taxon>
        <taxon>Liparis</taxon>
    </lineage>
</organism>
<reference evidence="2 3" key="1">
    <citation type="submission" date="2019-03" db="EMBL/GenBank/DDBJ databases">
        <title>First draft genome of Liparis tanakae, snailfish: a comprehensive survey of snailfish specific genes.</title>
        <authorList>
            <person name="Kim W."/>
            <person name="Song I."/>
            <person name="Jeong J.-H."/>
            <person name="Kim D."/>
            <person name="Kim S."/>
            <person name="Ryu S."/>
            <person name="Song J.Y."/>
            <person name="Lee S.K."/>
        </authorList>
    </citation>
    <scope>NUCLEOTIDE SEQUENCE [LARGE SCALE GENOMIC DNA]</scope>
    <source>
        <tissue evidence="2">Muscle</tissue>
    </source>
</reference>
<feature type="region of interest" description="Disordered" evidence="1">
    <location>
        <begin position="1"/>
        <end position="35"/>
    </location>
</feature>
<name>A0A4Z2E6E5_9TELE</name>
<proteinExistence type="predicted"/>
<sequence>MEQLLVRSDDDVTGPRAPTRSFRPAPRAPDASDRETFTARCLATAGVCGSRPGDIPGRGSDIPGVGHPGTPVGCGARRPRVEGAAGARSPARVKSGRTQVLQQNRYHRKHEHVMQLKNK</sequence>
<feature type="region of interest" description="Disordered" evidence="1">
    <location>
        <begin position="50"/>
        <end position="99"/>
    </location>
</feature>
<comment type="caution">
    <text evidence="2">The sequence shown here is derived from an EMBL/GenBank/DDBJ whole genome shotgun (WGS) entry which is preliminary data.</text>
</comment>
<keyword evidence="3" id="KW-1185">Reference proteome</keyword>
<evidence type="ECO:0000313" key="3">
    <source>
        <dbReference type="Proteomes" id="UP000314294"/>
    </source>
</evidence>
<evidence type="ECO:0000256" key="1">
    <source>
        <dbReference type="SAM" id="MobiDB-lite"/>
    </source>
</evidence>
<dbReference type="AlphaFoldDB" id="A0A4Z2E6E5"/>
<evidence type="ECO:0000313" key="2">
    <source>
        <dbReference type="EMBL" id="TNN24345.1"/>
    </source>
</evidence>
<gene>
    <name evidence="2" type="ORF">EYF80_065531</name>
</gene>
<accession>A0A4Z2E6E5</accession>
<protein>
    <submittedName>
        <fullName evidence="2">Uncharacterized protein</fullName>
    </submittedName>
</protein>
<dbReference type="EMBL" id="SRLO01015645">
    <property type="protein sequence ID" value="TNN24345.1"/>
    <property type="molecule type" value="Genomic_DNA"/>
</dbReference>
<dbReference type="Proteomes" id="UP000314294">
    <property type="component" value="Unassembled WGS sequence"/>
</dbReference>